<sequence length="86" mass="9788">MTLMGDHVTGARQHHCKLVNTPERDLKTTIIDSRLQITYNGDILPNPVTHHTITGTYRGTSTSSTHRTPLHRWELFGVEGERLRRG</sequence>
<organism evidence="1 2">
    <name type="scientific">Portunus trituberculatus</name>
    <name type="common">Swimming crab</name>
    <name type="synonym">Neptunus trituberculatus</name>
    <dbReference type="NCBI Taxonomy" id="210409"/>
    <lineage>
        <taxon>Eukaryota</taxon>
        <taxon>Metazoa</taxon>
        <taxon>Ecdysozoa</taxon>
        <taxon>Arthropoda</taxon>
        <taxon>Crustacea</taxon>
        <taxon>Multicrustacea</taxon>
        <taxon>Malacostraca</taxon>
        <taxon>Eumalacostraca</taxon>
        <taxon>Eucarida</taxon>
        <taxon>Decapoda</taxon>
        <taxon>Pleocyemata</taxon>
        <taxon>Brachyura</taxon>
        <taxon>Eubrachyura</taxon>
        <taxon>Portunoidea</taxon>
        <taxon>Portunidae</taxon>
        <taxon>Portuninae</taxon>
        <taxon>Portunus</taxon>
    </lineage>
</organism>
<proteinExistence type="predicted"/>
<name>A0A5B7EM02_PORTR</name>
<comment type="caution">
    <text evidence="1">The sequence shown here is derived from an EMBL/GenBank/DDBJ whole genome shotgun (WGS) entry which is preliminary data.</text>
</comment>
<keyword evidence="2" id="KW-1185">Reference proteome</keyword>
<dbReference type="Proteomes" id="UP000324222">
    <property type="component" value="Unassembled WGS sequence"/>
</dbReference>
<dbReference type="EMBL" id="VSRR010003037">
    <property type="protein sequence ID" value="MPC34358.1"/>
    <property type="molecule type" value="Genomic_DNA"/>
</dbReference>
<evidence type="ECO:0000313" key="1">
    <source>
        <dbReference type="EMBL" id="MPC34358.1"/>
    </source>
</evidence>
<protein>
    <submittedName>
        <fullName evidence="1">Uncharacterized protein</fullName>
    </submittedName>
</protein>
<dbReference type="AlphaFoldDB" id="A0A5B7EM02"/>
<gene>
    <name evidence="1" type="ORF">E2C01_027743</name>
</gene>
<reference evidence="1 2" key="1">
    <citation type="submission" date="2019-05" db="EMBL/GenBank/DDBJ databases">
        <title>Another draft genome of Portunus trituberculatus and its Hox gene families provides insights of decapod evolution.</title>
        <authorList>
            <person name="Jeong J.-H."/>
            <person name="Song I."/>
            <person name="Kim S."/>
            <person name="Choi T."/>
            <person name="Kim D."/>
            <person name="Ryu S."/>
            <person name="Kim W."/>
        </authorList>
    </citation>
    <scope>NUCLEOTIDE SEQUENCE [LARGE SCALE GENOMIC DNA]</scope>
    <source>
        <tissue evidence="1">Muscle</tissue>
    </source>
</reference>
<evidence type="ECO:0000313" key="2">
    <source>
        <dbReference type="Proteomes" id="UP000324222"/>
    </source>
</evidence>
<accession>A0A5B7EM02</accession>